<evidence type="ECO:0000313" key="3">
    <source>
        <dbReference type="Proteomes" id="UP001225576"/>
    </source>
</evidence>
<comment type="caution">
    <text evidence="2">The sequence shown here is derived from an EMBL/GenBank/DDBJ whole genome shotgun (WGS) entry which is preliminary data.</text>
</comment>
<dbReference type="Pfam" id="PF08666">
    <property type="entry name" value="SAF"/>
    <property type="match status" value="1"/>
</dbReference>
<accession>A0AAW6ZLF7</accession>
<dbReference type="SMART" id="SM00858">
    <property type="entry name" value="SAF"/>
    <property type="match status" value="1"/>
</dbReference>
<evidence type="ECO:0000313" key="2">
    <source>
        <dbReference type="EMBL" id="MDK8602610.1"/>
    </source>
</evidence>
<name>A0AAW6ZLF7_9ACTO</name>
<gene>
    <name evidence="2" type="ORF">QP858_09085</name>
</gene>
<dbReference type="RefSeq" id="WP_062614121.1">
    <property type="nucleotide sequence ID" value="NZ_CAUPHE010000038.1"/>
</dbReference>
<dbReference type="CDD" id="cd11614">
    <property type="entry name" value="SAF_CpaB_FlgA_like"/>
    <property type="match status" value="1"/>
</dbReference>
<proteinExistence type="predicted"/>
<feature type="domain" description="SAF" evidence="1">
    <location>
        <begin position="48"/>
        <end position="108"/>
    </location>
</feature>
<reference evidence="2" key="1">
    <citation type="submission" date="2023-05" db="EMBL/GenBank/DDBJ databases">
        <title>Genomic Catalog of Human Bladder Bacteria.</title>
        <authorList>
            <person name="Du J."/>
        </authorList>
    </citation>
    <scope>NUCLEOTIDE SEQUENCE</scope>
    <source>
        <strain evidence="2">UMB1304A</strain>
    </source>
</reference>
<dbReference type="AlphaFoldDB" id="A0AAW6ZLF7"/>
<sequence>MKITRAPSSSRTTPIRALMWRWRWVGMALFAVLAIQALLPEKEEPPAFATVVAARPLSGGERVQDGDVRVVSFAEELPDVAREAELVVGEFVVAPVAEGAPVFTSNLLSSEFLGRAPAGTVIAALPVADAGGLAILQPGVTVNLYSPPDEFTDGAATLLARDVLVAGIAHEKGTSTFLGTTEDTRVFYLAVPEKEIHKVIGASTRAPLHAVLSGPASG</sequence>
<dbReference type="EMBL" id="JASPDQ010000027">
    <property type="protein sequence ID" value="MDK8602610.1"/>
    <property type="molecule type" value="Genomic_DNA"/>
</dbReference>
<evidence type="ECO:0000259" key="1">
    <source>
        <dbReference type="SMART" id="SM00858"/>
    </source>
</evidence>
<dbReference type="InterPro" id="IPR013974">
    <property type="entry name" value="SAF"/>
</dbReference>
<protein>
    <submittedName>
        <fullName evidence="2">SAF domain-containing protein</fullName>
    </submittedName>
</protein>
<organism evidence="2 3">
    <name type="scientific">Trueperella bernardiae</name>
    <dbReference type="NCBI Taxonomy" id="59561"/>
    <lineage>
        <taxon>Bacteria</taxon>
        <taxon>Bacillati</taxon>
        <taxon>Actinomycetota</taxon>
        <taxon>Actinomycetes</taxon>
        <taxon>Actinomycetales</taxon>
        <taxon>Actinomycetaceae</taxon>
        <taxon>Trueperella</taxon>
    </lineage>
</organism>
<dbReference type="Proteomes" id="UP001225576">
    <property type="component" value="Unassembled WGS sequence"/>
</dbReference>